<dbReference type="AlphaFoldDB" id="A0A9P9DJH3"/>
<dbReference type="EMBL" id="JAGMWT010000011">
    <property type="protein sequence ID" value="KAH7119756.1"/>
    <property type="molecule type" value="Genomic_DNA"/>
</dbReference>
<sequence>MISRRFLTYTYSARGDFFRSTNRISRPFSTSRQLFAQKDAQDKDSLKPRSTEYSKSGSDDDAAANSDAAFNPNKTNPEEELDTSEEGHGGEKGPLNASPANQKISQPRDQQEGGAQGSPRTSSSGGGSAPKAGGDKSG</sequence>
<dbReference type="OrthoDB" id="4220319at2759"/>
<dbReference type="PANTHER" id="PTHR42090:SF1">
    <property type="match status" value="1"/>
</dbReference>
<accession>A0A9P9DJH3</accession>
<protein>
    <submittedName>
        <fullName evidence="2">Uncharacterized protein</fullName>
    </submittedName>
</protein>
<feature type="compositionally biased region" description="Polar residues" evidence="1">
    <location>
        <begin position="98"/>
        <end position="108"/>
    </location>
</feature>
<feature type="compositionally biased region" description="Polar residues" evidence="1">
    <location>
        <begin position="25"/>
        <end position="34"/>
    </location>
</feature>
<evidence type="ECO:0000313" key="2">
    <source>
        <dbReference type="EMBL" id="KAH7119756.1"/>
    </source>
</evidence>
<evidence type="ECO:0000313" key="3">
    <source>
        <dbReference type="Proteomes" id="UP000700596"/>
    </source>
</evidence>
<evidence type="ECO:0000256" key="1">
    <source>
        <dbReference type="SAM" id="MobiDB-lite"/>
    </source>
</evidence>
<organism evidence="2 3">
    <name type="scientific">Dendryphion nanum</name>
    <dbReference type="NCBI Taxonomy" id="256645"/>
    <lineage>
        <taxon>Eukaryota</taxon>
        <taxon>Fungi</taxon>
        <taxon>Dikarya</taxon>
        <taxon>Ascomycota</taxon>
        <taxon>Pezizomycotina</taxon>
        <taxon>Dothideomycetes</taxon>
        <taxon>Pleosporomycetidae</taxon>
        <taxon>Pleosporales</taxon>
        <taxon>Torulaceae</taxon>
        <taxon>Dendryphion</taxon>
    </lineage>
</organism>
<dbReference type="Proteomes" id="UP000700596">
    <property type="component" value="Unassembled WGS sequence"/>
</dbReference>
<reference evidence="2" key="1">
    <citation type="journal article" date="2021" name="Nat. Commun.">
        <title>Genetic determinants of endophytism in the Arabidopsis root mycobiome.</title>
        <authorList>
            <person name="Mesny F."/>
            <person name="Miyauchi S."/>
            <person name="Thiergart T."/>
            <person name="Pickel B."/>
            <person name="Atanasova L."/>
            <person name="Karlsson M."/>
            <person name="Huettel B."/>
            <person name="Barry K.W."/>
            <person name="Haridas S."/>
            <person name="Chen C."/>
            <person name="Bauer D."/>
            <person name="Andreopoulos W."/>
            <person name="Pangilinan J."/>
            <person name="LaButti K."/>
            <person name="Riley R."/>
            <person name="Lipzen A."/>
            <person name="Clum A."/>
            <person name="Drula E."/>
            <person name="Henrissat B."/>
            <person name="Kohler A."/>
            <person name="Grigoriev I.V."/>
            <person name="Martin F.M."/>
            <person name="Hacquard S."/>
        </authorList>
    </citation>
    <scope>NUCLEOTIDE SEQUENCE</scope>
    <source>
        <strain evidence="2">MPI-CAGE-CH-0243</strain>
    </source>
</reference>
<name>A0A9P9DJH3_9PLEO</name>
<feature type="compositionally biased region" description="Basic and acidic residues" evidence="1">
    <location>
        <begin position="39"/>
        <end position="52"/>
    </location>
</feature>
<feature type="region of interest" description="Disordered" evidence="1">
    <location>
        <begin position="25"/>
        <end position="138"/>
    </location>
</feature>
<dbReference type="PANTHER" id="PTHR42090">
    <property type="match status" value="1"/>
</dbReference>
<gene>
    <name evidence="2" type="ORF">B0J11DRAFT_534546</name>
</gene>
<keyword evidence="3" id="KW-1185">Reference proteome</keyword>
<comment type="caution">
    <text evidence="2">The sequence shown here is derived from an EMBL/GenBank/DDBJ whole genome shotgun (WGS) entry which is preliminary data.</text>
</comment>
<proteinExistence type="predicted"/>